<dbReference type="SMART" id="SM00409">
    <property type="entry name" value="IG"/>
    <property type="match status" value="2"/>
</dbReference>
<dbReference type="PROSITE" id="PS50835">
    <property type="entry name" value="IG_LIKE"/>
    <property type="match status" value="2"/>
</dbReference>
<keyword evidence="3" id="KW-1185">Reference proteome</keyword>
<dbReference type="PANTHER" id="PTHR21261">
    <property type="entry name" value="BEAT PROTEIN"/>
    <property type="match status" value="1"/>
</dbReference>
<dbReference type="Pfam" id="PF07679">
    <property type="entry name" value="I-set"/>
    <property type="match status" value="1"/>
</dbReference>
<organism evidence="2 3">
    <name type="scientific">Leptotrombidium deliense</name>
    <dbReference type="NCBI Taxonomy" id="299467"/>
    <lineage>
        <taxon>Eukaryota</taxon>
        <taxon>Metazoa</taxon>
        <taxon>Ecdysozoa</taxon>
        <taxon>Arthropoda</taxon>
        <taxon>Chelicerata</taxon>
        <taxon>Arachnida</taxon>
        <taxon>Acari</taxon>
        <taxon>Acariformes</taxon>
        <taxon>Trombidiformes</taxon>
        <taxon>Prostigmata</taxon>
        <taxon>Anystina</taxon>
        <taxon>Parasitengona</taxon>
        <taxon>Trombiculoidea</taxon>
        <taxon>Trombiculidae</taxon>
        <taxon>Leptotrombidium</taxon>
    </lineage>
</organism>
<dbReference type="InterPro" id="IPR013098">
    <property type="entry name" value="Ig_I-set"/>
</dbReference>
<gene>
    <name evidence="2" type="ORF">B4U80_05345</name>
</gene>
<proteinExistence type="predicted"/>
<evidence type="ECO:0000259" key="1">
    <source>
        <dbReference type="PROSITE" id="PS50835"/>
    </source>
</evidence>
<dbReference type="InterPro" id="IPR013783">
    <property type="entry name" value="Ig-like_fold"/>
</dbReference>
<dbReference type="InterPro" id="IPR003599">
    <property type="entry name" value="Ig_sub"/>
</dbReference>
<feature type="domain" description="Ig-like" evidence="1">
    <location>
        <begin position="9"/>
        <end position="120"/>
    </location>
</feature>
<dbReference type="Proteomes" id="UP000288716">
    <property type="component" value="Unassembled WGS sequence"/>
</dbReference>
<dbReference type="EMBL" id="NCKV01005928">
    <property type="protein sequence ID" value="RWS23755.1"/>
    <property type="molecule type" value="Genomic_DNA"/>
</dbReference>
<reference evidence="2 3" key="1">
    <citation type="journal article" date="2018" name="Gigascience">
        <title>Genomes of trombidid mites reveal novel predicted allergens and laterally-transferred genes associated with secondary metabolism.</title>
        <authorList>
            <person name="Dong X."/>
            <person name="Chaisiri K."/>
            <person name="Xia D."/>
            <person name="Armstrong S.D."/>
            <person name="Fang Y."/>
            <person name="Donnelly M.J."/>
            <person name="Kadowaki T."/>
            <person name="McGarry J.W."/>
            <person name="Darby A.C."/>
            <person name="Makepeace B.L."/>
        </authorList>
    </citation>
    <scope>NUCLEOTIDE SEQUENCE [LARGE SCALE GENOMIC DNA]</scope>
    <source>
        <strain evidence="2">UoL-UT</strain>
    </source>
</reference>
<dbReference type="InterPro" id="IPR003598">
    <property type="entry name" value="Ig_sub2"/>
</dbReference>
<feature type="domain" description="Ig-like" evidence="1">
    <location>
        <begin position="121"/>
        <end position="207"/>
    </location>
</feature>
<dbReference type="VEuPathDB" id="VectorBase:LDEU008285"/>
<protein>
    <recommendedName>
        <fullName evidence="1">Ig-like domain-containing protein</fullName>
    </recommendedName>
</protein>
<dbReference type="Pfam" id="PF07686">
    <property type="entry name" value="V-set"/>
    <property type="match status" value="1"/>
</dbReference>
<accession>A0A443S8M4</accession>
<dbReference type="STRING" id="299467.A0A443S8M4"/>
<dbReference type="InterPro" id="IPR007110">
    <property type="entry name" value="Ig-like_dom"/>
</dbReference>
<comment type="caution">
    <text evidence="2">The sequence shown here is derived from an EMBL/GenBank/DDBJ whole genome shotgun (WGS) entry which is preliminary data.</text>
</comment>
<dbReference type="Gene3D" id="2.60.40.10">
    <property type="entry name" value="Immunoglobulins"/>
    <property type="match status" value="2"/>
</dbReference>
<dbReference type="AlphaFoldDB" id="A0A443S8M4"/>
<dbReference type="OrthoDB" id="6333371at2759"/>
<evidence type="ECO:0000313" key="2">
    <source>
        <dbReference type="EMBL" id="RWS23755.1"/>
    </source>
</evidence>
<feature type="non-terminal residue" evidence="2">
    <location>
        <position position="1"/>
    </location>
</feature>
<dbReference type="SUPFAM" id="SSF48726">
    <property type="entry name" value="Immunoglobulin"/>
    <property type="match status" value="2"/>
</dbReference>
<dbReference type="InterPro" id="IPR036179">
    <property type="entry name" value="Ig-like_dom_sf"/>
</dbReference>
<sequence>ALFAASNCMKIVKFEVPRSVVEGSDVDLLCKYDLQGNSIYSVKWFYNYVEFYRYLPKSGQNSPRVTVNPFNFRGLILDLSKSNNEKVHLLNVSEGMSGIYRCEVSGEFSEDSKQGTMHVTKDLIGIESLKNQTVLNGNVARFTCIASEMTNVTFEWRRNGKELKGFRNLVINIANGSILRIGPVYSSDSGTVECIAKDNEGHEVTMSAALKVIEGNAKVLR</sequence>
<evidence type="ECO:0000313" key="3">
    <source>
        <dbReference type="Proteomes" id="UP000288716"/>
    </source>
</evidence>
<dbReference type="SMART" id="SM00408">
    <property type="entry name" value="IGc2"/>
    <property type="match status" value="2"/>
</dbReference>
<name>A0A443S8M4_9ACAR</name>
<dbReference type="PANTHER" id="PTHR21261:SF15">
    <property type="entry name" value="BEATEN PATH IIIA, ISOFORM D-RELATED"/>
    <property type="match status" value="1"/>
</dbReference>
<dbReference type="InterPro" id="IPR013106">
    <property type="entry name" value="Ig_V-set"/>
</dbReference>